<evidence type="ECO:0000313" key="14">
    <source>
        <dbReference type="EMBL" id="PVU87559.1"/>
    </source>
</evidence>
<dbReference type="CDD" id="cd24018">
    <property type="entry name" value="ASKHA_NBD_HK_fungi"/>
    <property type="match status" value="1"/>
</dbReference>
<comment type="catalytic activity">
    <reaction evidence="9">
        <text>a D-hexose + ATP = a D-hexose 6-phosphate + ADP + H(+)</text>
        <dbReference type="Rhea" id="RHEA:22740"/>
        <dbReference type="ChEBI" id="CHEBI:4194"/>
        <dbReference type="ChEBI" id="CHEBI:15378"/>
        <dbReference type="ChEBI" id="CHEBI:30616"/>
        <dbReference type="ChEBI" id="CHEBI:229467"/>
        <dbReference type="ChEBI" id="CHEBI:456216"/>
        <dbReference type="EC" id="2.7.1.1"/>
    </reaction>
    <physiologicalReaction direction="left-to-right" evidence="9">
        <dbReference type="Rhea" id="RHEA:22741"/>
    </physiologicalReaction>
</comment>
<dbReference type="GO" id="GO:0005536">
    <property type="term" value="F:D-glucose binding"/>
    <property type="evidence" value="ECO:0007669"/>
    <property type="project" value="InterPro"/>
</dbReference>
<comment type="pathway">
    <text evidence="1">Carbohydrate degradation; glycolysis; D-glyceraldehyde 3-phosphate and glycerone phosphate from D-glucose: step 1/4.</text>
</comment>
<dbReference type="GO" id="GO:0005829">
    <property type="term" value="C:cytosol"/>
    <property type="evidence" value="ECO:0007669"/>
    <property type="project" value="TreeGrafter"/>
</dbReference>
<evidence type="ECO:0000313" key="15">
    <source>
        <dbReference type="Proteomes" id="UP000245383"/>
    </source>
</evidence>
<keyword evidence="7 11" id="KW-0067">ATP-binding</keyword>
<protein>
    <recommendedName>
        <fullName evidence="11">Phosphotransferase</fullName>
        <ecNumber evidence="11">2.7.1.-</ecNumber>
    </recommendedName>
</protein>
<dbReference type="GO" id="GO:0008865">
    <property type="term" value="F:fructokinase activity"/>
    <property type="evidence" value="ECO:0007669"/>
    <property type="project" value="TreeGrafter"/>
</dbReference>
<dbReference type="PRINTS" id="PR00475">
    <property type="entry name" value="HEXOKINASE"/>
</dbReference>
<dbReference type="OrthoDB" id="419537at2759"/>
<accession>A0A2T9Y5C7</accession>
<comment type="caution">
    <text evidence="14">The sequence shown here is derived from an EMBL/GenBank/DDBJ whole genome shotgun (WGS) entry which is preliminary data.</text>
</comment>
<dbReference type="SUPFAM" id="SSF53067">
    <property type="entry name" value="Actin-like ATPase domain"/>
    <property type="match status" value="2"/>
</dbReference>
<evidence type="ECO:0000256" key="5">
    <source>
        <dbReference type="ARBA" id="ARBA00022741"/>
    </source>
</evidence>
<evidence type="ECO:0000256" key="10">
    <source>
        <dbReference type="ARBA" id="ARBA00047905"/>
    </source>
</evidence>
<keyword evidence="5 11" id="KW-0547">Nucleotide-binding</keyword>
<dbReference type="InterPro" id="IPR043129">
    <property type="entry name" value="ATPase_NBD"/>
</dbReference>
<comment type="catalytic activity">
    <reaction evidence="10">
        <text>D-fructose + ATP = D-fructose 6-phosphate + ADP + H(+)</text>
        <dbReference type="Rhea" id="RHEA:16125"/>
        <dbReference type="ChEBI" id="CHEBI:15378"/>
        <dbReference type="ChEBI" id="CHEBI:30616"/>
        <dbReference type="ChEBI" id="CHEBI:37721"/>
        <dbReference type="ChEBI" id="CHEBI:61527"/>
        <dbReference type="ChEBI" id="CHEBI:456216"/>
        <dbReference type="EC" id="2.7.1.1"/>
    </reaction>
    <physiologicalReaction direction="left-to-right" evidence="10">
        <dbReference type="Rhea" id="RHEA:16126"/>
    </physiologicalReaction>
</comment>
<reference evidence="14 15" key="1">
    <citation type="journal article" date="2018" name="MBio">
        <title>Comparative Genomics Reveals the Core Gene Toolbox for the Fungus-Insect Symbiosis.</title>
        <authorList>
            <person name="Wang Y."/>
            <person name="Stata M."/>
            <person name="Wang W."/>
            <person name="Stajich J.E."/>
            <person name="White M.M."/>
            <person name="Moncalvo J.M."/>
        </authorList>
    </citation>
    <scope>NUCLEOTIDE SEQUENCE [LARGE SCALE GENOMIC DNA]</scope>
    <source>
        <strain evidence="14 15">SWE-8-4</strain>
    </source>
</reference>
<feature type="domain" description="Hexokinase N-terminal" evidence="12">
    <location>
        <begin position="153"/>
        <end position="346"/>
    </location>
</feature>
<evidence type="ECO:0000256" key="1">
    <source>
        <dbReference type="ARBA" id="ARBA00004888"/>
    </source>
</evidence>
<dbReference type="UniPathway" id="UPA00109">
    <property type="reaction ID" value="UER00180"/>
</dbReference>
<comment type="similarity">
    <text evidence="3 11">Belongs to the hexokinase family.</text>
</comment>
<evidence type="ECO:0000256" key="9">
    <source>
        <dbReference type="ARBA" id="ARBA00044613"/>
    </source>
</evidence>
<dbReference type="AlphaFoldDB" id="A0A2T9Y5C7"/>
<dbReference type="STRING" id="133385.A0A2T9Y5C7"/>
<evidence type="ECO:0000256" key="7">
    <source>
        <dbReference type="ARBA" id="ARBA00022840"/>
    </source>
</evidence>
<gene>
    <name evidence="14" type="ORF">BB561_006290</name>
</gene>
<sequence length="599" mass="65910">MLEIYLLFHHLLSQSFIPPPLIPVFYSTTSYPSLLFHHLLSQSFIPPPLIPVFYSTTSYPSLLFHHLLSQSFIPPPLIPVFYSTTSYPSLLFHHLLSQSFIPPPLIPVFYSTTSYPSRCITPPLIPVVVLHHLFYFGMTTTITAETKVLETELQQLENAFSLSQETKERFIAEFVSEMQAGLETERCSKSLRMLPSYVTQRPTGNEQGTCMSFDLGGTNLRICLFELLGARTYRIVRQAKYIIPESAKTATLFEWIASCIEEFSLLGGSADSLFGVPCGFSFSFPFAQTALNEGRLLSWTKGFNMPGVVGQDVVALTQQALNNRNLNVRITAMVNDTVSMAVSCGYLCPGGQIGAIVGTGNNGCYWEETRNITKLQPSSTCSPSSPTEMVINIEWGAFDYTRSILPFTSYDAQLHAASISPGMQVLEKMISGMYLGELVRYILLYLVDRNLLFSGSVPPNLAVRDSIDTKHISSIIADSSPNKLAVRAVLLELYNVQNPTACDLDAVARVCNLVCTRAKILCALSISAVLLKRPTILSAPLAVGVDGSLYGKMHGFQDTVRDVVDSFLAPNNHNISLHFIPDGSVLGTAIIALKQSIAP</sequence>
<dbReference type="InterPro" id="IPR022672">
    <property type="entry name" value="Hexokinase_N"/>
</dbReference>
<keyword evidence="8 11" id="KW-0324">Glycolysis</keyword>
<evidence type="ECO:0000259" key="12">
    <source>
        <dbReference type="Pfam" id="PF00349"/>
    </source>
</evidence>
<dbReference type="PANTHER" id="PTHR19443:SF16">
    <property type="entry name" value="HEXOKINASE TYPE 1-RELATED"/>
    <property type="match status" value="1"/>
</dbReference>
<evidence type="ECO:0000259" key="13">
    <source>
        <dbReference type="Pfam" id="PF03727"/>
    </source>
</evidence>
<name>A0A2T9Y5C7_9FUNG</name>
<dbReference type="InterPro" id="IPR022673">
    <property type="entry name" value="Hexokinase_C"/>
</dbReference>
<evidence type="ECO:0000256" key="4">
    <source>
        <dbReference type="ARBA" id="ARBA00022679"/>
    </source>
</evidence>
<evidence type="ECO:0000256" key="8">
    <source>
        <dbReference type="ARBA" id="ARBA00023152"/>
    </source>
</evidence>
<dbReference type="GO" id="GO:0001678">
    <property type="term" value="P:intracellular glucose homeostasis"/>
    <property type="evidence" value="ECO:0007669"/>
    <property type="project" value="InterPro"/>
</dbReference>
<evidence type="ECO:0000256" key="6">
    <source>
        <dbReference type="ARBA" id="ARBA00022777"/>
    </source>
</evidence>
<organism evidence="14 15">
    <name type="scientific">Smittium simulii</name>
    <dbReference type="NCBI Taxonomy" id="133385"/>
    <lineage>
        <taxon>Eukaryota</taxon>
        <taxon>Fungi</taxon>
        <taxon>Fungi incertae sedis</taxon>
        <taxon>Zoopagomycota</taxon>
        <taxon>Kickxellomycotina</taxon>
        <taxon>Harpellomycetes</taxon>
        <taxon>Harpellales</taxon>
        <taxon>Legeriomycetaceae</taxon>
        <taxon>Smittium</taxon>
    </lineage>
</organism>
<dbReference type="Pfam" id="PF00349">
    <property type="entry name" value="Hexokinase_1"/>
    <property type="match status" value="1"/>
</dbReference>
<dbReference type="GO" id="GO:0005739">
    <property type="term" value="C:mitochondrion"/>
    <property type="evidence" value="ECO:0007669"/>
    <property type="project" value="TreeGrafter"/>
</dbReference>
<keyword evidence="4 11" id="KW-0808">Transferase</keyword>
<proteinExistence type="inferred from homology"/>
<dbReference type="Pfam" id="PF03727">
    <property type="entry name" value="Hexokinase_2"/>
    <property type="match status" value="1"/>
</dbReference>
<dbReference type="EC" id="2.7.1.-" evidence="11"/>
<dbReference type="GO" id="GO:0004340">
    <property type="term" value="F:glucokinase activity"/>
    <property type="evidence" value="ECO:0007669"/>
    <property type="project" value="TreeGrafter"/>
</dbReference>
<dbReference type="EMBL" id="MBFR01000480">
    <property type="protein sequence ID" value="PVU87559.1"/>
    <property type="molecule type" value="Genomic_DNA"/>
</dbReference>
<evidence type="ECO:0000256" key="11">
    <source>
        <dbReference type="RuleBase" id="RU362007"/>
    </source>
</evidence>
<dbReference type="GO" id="GO:0006096">
    <property type="term" value="P:glycolytic process"/>
    <property type="evidence" value="ECO:0007669"/>
    <property type="project" value="UniProtKB-UniPathway"/>
</dbReference>
<dbReference type="PANTHER" id="PTHR19443">
    <property type="entry name" value="HEXOKINASE"/>
    <property type="match status" value="1"/>
</dbReference>
<dbReference type="GO" id="GO:0006006">
    <property type="term" value="P:glucose metabolic process"/>
    <property type="evidence" value="ECO:0007669"/>
    <property type="project" value="TreeGrafter"/>
</dbReference>
<evidence type="ECO:0000256" key="2">
    <source>
        <dbReference type="ARBA" id="ARBA00005028"/>
    </source>
</evidence>
<comment type="pathway">
    <text evidence="2">Carbohydrate metabolism; hexose metabolism.</text>
</comment>
<evidence type="ECO:0000256" key="3">
    <source>
        <dbReference type="ARBA" id="ARBA00009225"/>
    </source>
</evidence>
<dbReference type="Proteomes" id="UP000245383">
    <property type="component" value="Unassembled WGS sequence"/>
</dbReference>
<dbReference type="Gene3D" id="3.40.367.20">
    <property type="match status" value="1"/>
</dbReference>
<dbReference type="GO" id="GO:0005524">
    <property type="term" value="F:ATP binding"/>
    <property type="evidence" value="ECO:0007669"/>
    <property type="project" value="UniProtKB-UniRule"/>
</dbReference>
<dbReference type="Gene3D" id="3.30.420.40">
    <property type="match status" value="1"/>
</dbReference>
<keyword evidence="6 11" id="KW-0418">Kinase</keyword>
<dbReference type="InterPro" id="IPR001312">
    <property type="entry name" value="Hexokinase"/>
</dbReference>
<dbReference type="PROSITE" id="PS51748">
    <property type="entry name" value="HEXOKINASE_2"/>
    <property type="match status" value="1"/>
</dbReference>
<feature type="domain" description="Hexokinase C-terminal" evidence="13">
    <location>
        <begin position="352"/>
        <end position="593"/>
    </location>
</feature>
<keyword evidence="15" id="KW-1185">Reference proteome</keyword>